<comment type="caution">
    <text evidence="8">The sequence shown here is derived from an EMBL/GenBank/DDBJ whole genome shotgun (WGS) entry which is preliminary data.</text>
</comment>
<organism evidence="8 9">
    <name type="scientific">Cyclocybe aegerita</name>
    <name type="common">Black poplar mushroom</name>
    <name type="synonym">Agrocybe aegerita</name>
    <dbReference type="NCBI Taxonomy" id="1973307"/>
    <lineage>
        <taxon>Eukaryota</taxon>
        <taxon>Fungi</taxon>
        <taxon>Dikarya</taxon>
        <taxon>Basidiomycota</taxon>
        <taxon>Agaricomycotina</taxon>
        <taxon>Agaricomycetes</taxon>
        <taxon>Agaricomycetidae</taxon>
        <taxon>Agaricales</taxon>
        <taxon>Agaricineae</taxon>
        <taxon>Bolbitiaceae</taxon>
        <taxon>Cyclocybe</taxon>
    </lineage>
</organism>
<evidence type="ECO:0000256" key="2">
    <source>
        <dbReference type="ARBA" id="ARBA00022630"/>
    </source>
</evidence>
<evidence type="ECO:0000313" key="8">
    <source>
        <dbReference type="EMBL" id="CAA7263004.1"/>
    </source>
</evidence>
<evidence type="ECO:0000256" key="4">
    <source>
        <dbReference type="ARBA" id="ARBA00022857"/>
    </source>
</evidence>
<dbReference type="EMBL" id="CACVBS010000038">
    <property type="protein sequence ID" value="CAA7263004.1"/>
    <property type="molecule type" value="Genomic_DNA"/>
</dbReference>
<dbReference type="AlphaFoldDB" id="A0A8S0W574"/>
<proteinExistence type="predicted"/>
<feature type="region of interest" description="Disordered" evidence="6">
    <location>
        <begin position="1"/>
        <end position="32"/>
    </location>
</feature>
<keyword evidence="4" id="KW-0521">NADP</keyword>
<evidence type="ECO:0000256" key="5">
    <source>
        <dbReference type="ARBA" id="ARBA00023002"/>
    </source>
</evidence>
<keyword evidence="3" id="KW-0288">FMN</keyword>
<accession>A0A8S0W574</accession>
<keyword evidence="9" id="KW-1185">Reference proteome</keyword>
<dbReference type="InterPro" id="IPR044152">
    <property type="entry name" value="YqjM-like"/>
</dbReference>
<dbReference type="InterPro" id="IPR013785">
    <property type="entry name" value="Aldolase_TIM"/>
</dbReference>
<dbReference type="SUPFAM" id="SSF51395">
    <property type="entry name" value="FMN-linked oxidoreductases"/>
    <property type="match status" value="1"/>
</dbReference>
<dbReference type="CDD" id="cd02932">
    <property type="entry name" value="OYE_YqiM_FMN"/>
    <property type="match status" value="1"/>
</dbReference>
<evidence type="ECO:0000313" key="9">
    <source>
        <dbReference type="Proteomes" id="UP000467700"/>
    </source>
</evidence>
<dbReference type="Pfam" id="PF00724">
    <property type="entry name" value="Oxidored_FMN"/>
    <property type="match status" value="1"/>
</dbReference>
<name>A0A8S0W574_CYCAE</name>
<evidence type="ECO:0000256" key="6">
    <source>
        <dbReference type="SAM" id="MobiDB-lite"/>
    </source>
</evidence>
<dbReference type="PANTHER" id="PTHR43303:SF4">
    <property type="entry name" value="NADPH DEHYDROGENASE C23G7.10C-RELATED"/>
    <property type="match status" value="1"/>
</dbReference>
<reference evidence="8 9" key="1">
    <citation type="submission" date="2020-01" db="EMBL/GenBank/DDBJ databases">
        <authorList>
            <person name="Gupta K D."/>
        </authorList>
    </citation>
    <scope>NUCLEOTIDE SEQUENCE [LARGE SCALE GENOMIC DNA]</scope>
</reference>
<dbReference type="Proteomes" id="UP000467700">
    <property type="component" value="Unassembled WGS sequence"/>
</dbReference>
<dbReference type="GO" id="GO:0010181">
    <property type="term" value="F:FMN binding"/>
    <property type="evidence" value="ECO:0007669"/>
    <property type="project" value="InterPro"/>
</dbReference>
<gene>
    <name evidence="8" type="ORF">AAE3_LOCUS5367</name>
</gene>
<feature type="domain" description="NADH:flavin oxidoreductase/NADH oxidase N-terminal" evidence="7">
    <location>
        <begin position="38"/>
        <end position="385"/>
    </location>
</feature>
<dbReference type="InterPro" id="IPR001155">
    <property type="entry name" value="OxRdtase_FMN_N"/>
</dbReference>
<evidence type="ECO:0000256" key="1">
    <source>
        <dbReference type="ARBA" id="ARBA00001917"/>
    </source>
</evidence>
<dbReference type="GO" id="GO:0050661">
    <property type="term" value="F:NADP binding"/>
    <property type="evidence" value="ECO:0007669"/>
    <property type="project" value="InterPro"/>
</dbReference>
<sequence>MADNINPPAPGISYFTPRQSPPAGTAVNPQKSGKPIPKLFQPLKIRGVEFQNRIFLAPLCQYSAKDGIVTPWHMAHIGGIVSRGPGLTMLEATAVLPEGRISLEDVGLWSDDQIKPLAQLVEFAHSQSQKIAIQLAHAGRKASCVPPWVSIGPVAPKEAGGWADEVVGPSPVAFHETYPTPKELTKAGIKRVVKAFADAARRAVEAGFDVIEVHGAHGYLLSSFAGPNSNQRTDEYGGSFKDRIRLTLEVMDAIRAAIPDTMPLFLRISGSEWLEEVAANEPSWRAEDTARIAPILAEHGVDLLDVSAGGMDHRQKVRAGLKYQVPFAAAAKKAVGSCMFVSAVGGLSDGVAAEEVLQAGDADVIFVGRGFQKHPGLVWKMAEDLGVEIHLANQIKLGFTGRSIQILGNSEPPKKEEIL</sequence>
<protein>
    <recommendedName>
        <fullName evidence="7">NADH:flavin oxidoreductase/NADH oxidase N-terminal domain-containing protein</fullName>
    </recommendedName>
</protein>
<dbReference type="OrthoDB" id="72788at2759"/>
<evidence type="ECO:0000256" key="3">
    <source>
        <dbReference type="ARBA" id="ARBA00022643"/>
    </source>
</evidence>
<keyword evidence="2" id="KW-0285">Flavoprotein</keyword>
<dbReference type="Gene3D" id="3.20.20.70">
    <property type="entry name" value="Aldolase class I"/>
    <property type="match status" value="1"/>
</dbReference>
<evidence type="ECO:0000259" key="7">
    <source>
        <dbReference type="Pfam" id="PF00724"/>
    </source>
</evidence>
<keyword evidence="5" id="KW-0560">Oxidoreductase</keyword>
<comment type="cofactor">
    <cofactor evidence="1">
        <name>FMN</name>
        <dbReference type="ChEBI" id="CHEBI:58210"/>
    </cofactor>
</comment>
<dbReference type="PANTHER" id="PTHR43303">
    <property type="entry name" value="NADPH DEHYDROGENASE C23G7.10C-RELATED"/>
    <property type="match status" value="1"/>
</dbReference>
<dbReference type="GO" id="GO:0003959">
    <property type="term" value="F:NADPH dehydrogenase activity"/>
    <property type="evidence" value="ECO:0007669"/>
    <property type="project" value="InterPro"/>
</dbReference>